<dbReference type="EMBL" id="BSYO01000003">
    <property type="protein sequence ID" value="GMH02641.1"/>
    <property type="molecule type" value="Genomic_DNA"/>
</dbReference>
<protein>
    <submittedName>
        <fullName evidence="1">Uncharacterized protein</fullName>
    </submittedName>
</protein>
<reference evidence="1" key="1">
    <citation type="submission" date="2023-05" db="EMBL/GenBank/DDBJ databases">
        <title>Nepenthes gracilis genome sequencing.</title>
        <authorList>
            <person name="Fukushima K."/>
        </authorList>
    </citation>
    <scope>NUCLEOTIDE SEQUENCE</scope>
    <source>
        <strain evidence="1">SING2019-196</strain>
    </source>
</reference>
<dbReference type="AlphaFoldDB" id="A0AAD3XFF7"/>
<name>A0AAD3XFF7_NEPGR</name>
<sequence>MEKRKPLVLAQTKALVDSLISSSRLSSQASQNGAKISSSSDDTTLYLELLAGILRISNEKMEVSESKIRSLDHSALVGLSTSVLKRLSTASGSLVLVKNVDTNIQRIAQAVVLDPPVAREQSFDANVGSSNNPYAMPIFPCYTFPQTYNELLDEAIAYVSPQLAFNIGMHTSCLISLIGHGKGALASLFGVQEDKETNRKEKVSAVNVRLETLPYWPRYASHLRVSFVKIPECGTIESLKKVLN</sequence>
<comment type="caution">
    <text evidence="1">The sequence shown here is derived from an EMBL/GenBank/DDBJ whole genome shotgun (WGS) entry which is preliminary data.</text>
</comment>
<evidence type="ECO:0000313" key="1">
    <source>
        <dbReference type="EMBL" id="GMH02641.1"/>
    </source>
</evidence>
<gene>
    <name evidence="1" type="ORF">Nepgr_004480</name>
</gene>
<accession>A0AAD3XFF7</accession>
<evidence type="ECO:0000313" key="2">
    <source>
        <dbReference type="Proteomes" id="UP001279734"/>
    </source>
</evidence>
<dbReference type="Proteomes" id="UP001279734">
    <property type="component" value="Unassembled WGS sequence"/>
</dbReference>
<organism evidence="1 2">
    <name type="scientific">Nepenthes gracilis</name>
    <name type="common">Slender pitcher plant</name>
    <dbReference type="NCBI Taxonomy" id="150966"/>
    <lineage>
        <taxon>Eukaryota</taxon>
        <taxon>Viridiplantae</taxon>
        <taxon>Streptophyta</taxon>
        <taxon>Embryophyta</taxon>
        <taxon>Tracheophyta</taxon>
        <taxon>Spermatophyta</taxon>
        <taxon>Magnoliopsida</taxon>
        <taxon>eudicotyledons</taxon>
        <taxon>Gunneridae</taxon>
        <taxon>Pentapetalae</taxon>
        <taxon>Caryophyllales</taxon>
        <taxon>Nepenthaceae</taxon>
        <taxon>Nepenthes</taxon>
    </lineage>
</organism>
<keyword evidence="2" id="KW-1185">Reference proteome</keyword>
<proteinExistence type="predicted"/>